<keyword evidence="1" id="KW-0677">Repeat</keyword>
<reference evidence="9" key="1">
    <citation type="journal article" date="2010" name="Nat. Biotechnol.">
        <title>Draft genome sequence of the oilseed species Ricinus communis.</title>
        <authorList>
            <person name="Chan A.P."/>
            <person name="Crabtree J."/>
            <person name="Zhao Q."/>
            <person name="Lorenzi H."/>
            <person name="Orvis J."/>
            <person name="Puiu D."/>
            <person name="Melake-Berhan A."/>
            <person name="Jones K.M."/>
            <person name="Redman J."/>
            <person name="Chen G."/>
            <person name="Cahoon E.B."/>
            <person name="Gedil M."/>
            <person name="Stanke M."/>
            <person name="Haas B.J."/>
            <person name="Wortman J.R."/>
            <person name="Fraser-Liggett C.M."/>
            <person name="Ravel J."/>
            <person name="Rabinowicz P.D."/>
        </authorList>
    </citation>
    <scope>NUCLEOTIDE SEQUENCE [LARGE SCALE GENOMIC DNA]</scope>
    <source>
        <strain evidence="9">cv. Hale</strain>
    </source>
</reference>
<feature type="domain" description="Disease resistance R13L4/SHOC-2-like LRR" evidence="7">
    <location>
        <begin position="445"/>
        <end position="544"/>
    </location>
</feature>
<keyword evidence="9" id="KW-1185">Reference proteome</keyword>
<keyword evidence="8" id="KW-0378">Hydrolase</keyword>
<evidence type="ECO:0000259" key="4">
    <source>
        <dbReference type="Pfam" id="PF00931"/>
    </source>
</evidence>
<dbReference type="Pfam" id="PF00931">
    <property type="entry name" value="NB-ARC"/>
    <property type="match status" value="1"/>
</dbReference>
<dbReference type="Gene3D" id="1.20.5.4130">
    <property type="match status" value="1"/>
</dbReference>
<dbReference type="EMBL" id="EQ973965">
    <property type="protein sequence ID" value="EEF36884.1"/>
    <property type="molecule type" value="Genomic_DNA"/>
</dbReference>
<gene>
    <name evidence="8" type="ORF">RCOM_0742650</name>
</gene>
<accession>B9SHQ7</accession>
<dbReference type="InterPro" id="IPR041118">
    <property type="entry name" value="Rx_N"/>
</dbReference>
<dbReference type="SUPFAM" id="SSF52540">
    <property type="entry name" value="P-loop containing nucleoside triphosphate hydrolases"/>
    <property type="match status" value="1"/>
</dbReference>
<dbReference type="AlphaFoldDB" id="B9SHQ7"/>
<dbReference type="InterPro" id="IPR032675">
    <property type="entry name" value="LRR_dom_sf"/>
</dbReference>
<evidence type="ECO:0000256" key="3">
    <source>
        <dbReference type="ARBA" id="ARBA00022821"/>
    </source>
</evidence>
<name>B9SHQ7_RICCO</name>
<dbReference type="InterPro" id="IPR002182">
    <property type="entry name" value="NB-ARC"/>
</dbReference>
<dbReference type="InParanoid" id="B9SHQ7"/>
<dbReference type="Gene3D" id="1.10.8.430">
    <property type="entry name" value="Helical domain of apoptotic protease-activating factors"/>
    <property type="match status" value="1"/>
</dbReference>
<dbReference type="eggNOG" id="KOG4658">
    <property type="taxonomic scope" value="Eukaryota"/>
</dbReference>
<evidence type="ECO:0000256" key="2">
    <source>
        <dbReference type="ARBA" id="ARBA00022741"/>
    </source>
</evidence>
<dbReference type="Pfam" id="PF23598">
    <property type="entry name" value="LRR_14"/>
    <property type="match status" value="1"/>
</dbReference>
<dbReference type="PRINTS" id="PR00364">
    <property type="entry name" value="DISEASERSIST"/>
</dbReference>
<evidence type="ECO:0000313" key="9">
    <source>
        <dbReference type="Proteomes" id="UP000008311"/>
    </source>
</evidence>
<dbReference type="GO" id="GO:0043531">
    <property type="term" value="F:ADP binding"/>
    <property type="evidence" value="ECO:0007669"/>
    <property type="project" value="InterPro"/>
</dbReference>
<dbReference type="InterPro" id="IPR055414">
    <property type="entry name" value="LRR_R13L4/SHOC2-like"/>
</dbReference>
<proteinExistence type="predicted"/>
<dbReference type="CDD" id="cd14798">
    <property type="entry name" value="RX-CC_like"/>
    <property type="match status" value="1"/>
</dbReference>
<evidence type="ECO:0000256" key="1">
    <source>
        <dbReference type="ARBA" id="ARBA00022737"/>
    </source>
</evidence>
<dbReference type="EC" id="3.1.3.16" evidence="8"/>
<dbReference type="SUPFAM" id="SSF52058">
    <property type="entry name" value="L domain-like"/>
    <property type="match status" value="1"/>
</dbReference>
<evidence type="ECO:0000259" key="5">
    <source>
        <dbReference type="Pfam" id="PF18052"/>
    </source>
</evidence>
<organism evidence="8 9">
    <name type="scientific">Ricinus communis</name>
    <name type="common">Castor bean</name>
    <dbReference type="NCBI Taxonomy" id="3988"/>
    <lineage>
        <taxon>Eukaryota</taxon>
        <taxon>Viridiplantae</taxon>
        <taxon>Streptophyta</taxon>
        <taxon>Embryophyta</taxon>
        <taxon>Tracheophyta</taxon>
        <taxon>Spermatophyta</taxon>
        <taxon>Magnoliopsida</taxon>
        <taxon>eudicotyledons</taxon>
        <taxon>Gunneridae</taxon>
        <taxon>Pentapetalae</taxon>
        <taxon>rosids</taxon>
        <taxon>fabids</taxon>
        <taxon>Malpighiales</taxon>
        <taxon>Euphorbiaceae</taxon>
        <taxon>Acalyphoideae</taxon>
        <taxon>Acalypheae</taxon>
        <taxon>Ricinus</taxon>
    </lineage>
</organism>
<dbReference type="PANTHER" id="PTHR23155">
    <property type="entry name" value="DISEASE RESISTANCE PROTEIN RP"/>
    <property type="match status" value="1"/>
</dbReference>
<dbReference type="GO" id="GO:0004722">
    <property type="term" value="F:protein serine/threonine phosphatase activity"/>
    <property type="evidence" value="ECO:0007669"/>
    <property type="project" value="UniProtKB-EC"/>
</dbReference>
<dbReference type="PANTHER" id="PTHR23155:SF1232">
    <property type="entry name" value="OS09G0270700 PROTEIN"/>
    <property type="match status" value="1"/>
</dbReference>
<protein>
    <submittedName>
        <fullName evidence="8">Leucine-rich repeat-containing protein, putative</fullName>
        <ecNumber evidence="8">3.1.3.16</ecNumber>
    </submittedName>
</protein>
<evidence type="ECO:0000259" key="7">
    <source>
        <dbReference type="Pfam" id="PF23598"/>
    </source>
</evidence>
<dbReference type="Proteomes" id="UP000008311">
    <property type="component" value="Unassembled WGS sequence"/>
</dbReference>
<dbReference type="GO" id="GO:0006952">
    <property type="term" value="P:defense response"/>
    <property type="evidence" value="ECO:0007669"/>
    <property type="project" value="UniProtKB-KW"/>
</dbReference>
<dbReference type="InterPro" id="IPR044974">
    <property type="entry name" value="Disease_R_plants"/>
</dbReference>
<dbReference type="GO" id="GO:0051707">
    <property type="term" value="P:response to other organism"/>
    <property type="evidence" value="ECO:0007669"/>
    <property type="project" value="UniProtKB-ARBA"/>
</dbReference>
<dbReference type="Gene3D" id="3.80.10.10">
    <property type="entry name" value="Ribonuclease Inhibitor"/>
    <property type="match status" value="1"/>
</dbReference>
<dbReference type="Gene3D" id="3.40.50.300">
    <property type="entry name" value="P-loop containing nucleotide triphosphate hydrolases"/>
    <property type="match status" value="1"/>
</dbReference>
<keyword evidence="3" id="KW-0611">Plant defense</keyword>
<dbReference type="InterPro" id="IPR042197">
    <property type="entry name" value="Apaf_helical"/>
</dbReference>
<dbReference type="InterPro" id="IPR027417">
    <property type="entry name" value="P-loop_NTPase"/>
</dbReference>
<dbReference type="InterPro" id="IPR058922">
    <property type="entry name" value="WHD_DRP"/>
</dbReference>
<dbReference type="Pfam" id="PF23559">
    <property type="entry name" value="WHD_DRP"/>
    <property type="match status" value="1"/>
</dbReference>
<dbReference type="Pfam" id="PF18052">
    <property type="entry name" value="Rx_N"/>
    <property type="match status" value="1"/>
</dbReference>
<feature type="domain" description="NB-ARC" evidence="4">
    <location>
        <begin position="150"/>
        <end position="256"/>
    </location>
</feature>
<keyword evidence="2" id="KW-0547">Nucleotide-binding</keyword>
<dbReference type="InterPro" id="IPR038005">
    <property type="entry name" value="RX-like_CC"/>
</dbReference>
<sequence length="563" mass="64300">MAAGPADFLVSKIMSLIENEAALLGSAHDELEEIKRELLSMRSFLEDTDIRRPQTEGKKTWVASVRDLVYDVEDIIDEFMYHMTSNMVGTNPQDTLQDLWLPQMSVGKASNCLQAAKDQRSGSSSSDSYRGMIHEESSLFVKDDELVGIEDERELVIGWLTNGEQQRVTVLVVGMVGSGKTTLAVKAYNCQIVKHHFDCYAWVTVSQAYVIEDLFRSLIKQFYQAAKEAVPMELSSMNYHQLVEMLVNYLEPKRYVGSHVHHNRPLSQNESWALFCMKAFSRYGNKCPSELEVLAEDIVTKCQGLPLAIVSLGGLLSARSSISEWMTVCNTDYEIKRKKLIRLWMAEEFVEQVRRITPEQVAEGYLLELIRRNMLQVIQRNSFGLLKACKMRDMLRALALSISEKEKFCTVDDEQKVGAREEGIVRRLSIQAIEQVNKHYGGMSQLRSLFLFVSDVLHPFSLDKLSYGFKLLRVLELEDAPIEKLPNDIVILFNLRYLNLKRTFVKELPKSIGRLQNLEALNIDDTNIEALPKGIVKLQNLRRFVSTPRDDKTSEKYEPTCET</sequence>
<feature type="domain" description="Disease resistance protein winged helix" evidence="6">
    <location>
        <begin position="331"/>
        <end position="399"/>
    </location>
</feature>
<evidence type="ECO:0000313" key="8">
    <source>
        <dbReference type="EMBL" id="EEF36884.1"/>
    </source>
</evidence>
<feature type="domain" description="Disease resistance N-terminal" evidence="5">
    <location>
        <begin position="8"/>
        <end position="86"/>
    </location>
</feature>
<evidence type="ECO:0000259" key="6">
    <source>
        <dbReference type="Pfam" id="PF23559"/>
    </source>
</evidence>